<sequence>MTGMRIEAADHTVEPDPDQRVTFGRIRECTICLDPTDTGISRIAGTVAREGDTWWLTNSSTTRPLSVVDDLGFRSVLAPGRRIAVESPTKVLVDGTHGQHGLTLLPPAVPTPAGEAPPEDVAEATAVGAEVMISTADRLAMVALFAGYLEELPRYDPYPKSYAAAAARLGWPRSTLVKRIEYLRTRLHAAGVPNMTGFSALTNLAEYAISRGLVTREDLALLRR</sequence>
<dbReference type="InterPro" id="IPR008984">
    <property type="entry name" value="SMAD_FHA_dom_sf"/>
</dbReference>
<accession>A0A1C4VMR5</accession>
<protein>
    <recommendedName>
        <fullName evidence="3">FHA domain-containing protein</fullName>
    </recommendedName>
</protein>
<evidence type="ECO:0000313" key="1">
    <source>
        <dbReference type="EMBL" id="SCE85314.1"/>
    </source>
</evidence>
<proteinExistence type="predicted"/>
<dbReference type="InParanoid" id="A0A1C4VMR5"/>
<dbReference type="AlphaFoldDB" id="A0A1C4VMR5"/>
<dbReference type="EMBL" id="LT607413">
    <property type="protein sequence ID" value="SCE85314.1"/>
    <property type="molecule type" value="Genomic_DNA"/>
</dbReference>
<dbReference type="SUPFAM" id="SSF49879">
    <property type="entry name" value="SMAD/FHA domain"/>
    <property type="match status" value="1"/>
</dbReference>
<keyword evidence="2" id="KW-1185">Reference proteome</keyword>
<reference evidence="2" key="1">
    <citation type="submission" date="2016-06" db="EMBL/GenBank/DDBJ databases">
        <authorList>
            <person name="Varghese N."/>
            <person name="Submissions Spin"/>
        </authorList>
    </citation>
    <scope>NUCLEOTIDE SEQUENCE [LARGE SCALE GENOMIC DNA]</scope>
    <source>
        <strain evidence="2">DSM 43816</strain>
    </source>
</reference>
<evidence type="ECO:0000313" key="2">
    <source>
        <dbReference type="Proteomes" id="UP000198253"/>
    </source>
</evidence>
<evidence type="ECO:0008006" key="3">
    <source>
        <dbReference type="Google" id="ProtNLM"/>
    </source>
</evidence>
<dbReference type="Proteomes" id="UP000198253">
    <property type="component" value="Chromosome I"/>
</dbReference>
<gene>
    <name evidence="1" type="ORF">GA0070618_1402</name>
</gene>
<dbReference type="RefSeq" id="WP_197701730.1">
    <property type="nucleotide sequence ID" value="NZ_LT607413.1"/>
</dbReference>
<name>A0A1C4VMR5_MICEC</name>
<organism evidence="1 2">
    <name type="scientific">Micromonospora echinospora</name>
    <name type="common">Micromonospora purpurea</name>
    <dbReference type="NCBI Taxonomy" id="1877"/>
    <lineage>
        <taxon>Bacteria</taxon>
        <taxon>Bacillati</taxon>
        <taxon>Actinomycetota</taxon>
        <taxon>Actinomycetes</taxon>
        <taxon>Micromonosporales</taxon>
        <taxon>Micromonosporaceae</taxon>
        <taxon>Micromonospora</taxon>
    </lineage>
</organism>